<dbReference type="GO" id="GO:0015204">
    <property type="term" value="F:urea transmembrane transporter activity"/>
    <property type="evidence" value="ECO:0007669"/>
    <property type="project" value="InterPro"/>
</dbReference>
<feature type="transmembrane region" description="Helical" evidence="7">
    <location>
        <begin position="74"/>
        <end position="92"/>
    </location>
</feature>
<evidence type="ECO:0000313" key="8">
    <source>
        <dbReference type="EMBL" id="AGI74572.1"/>
    </source>
</evidence>
<organism evidence="8 9">
    <name type="scientific">Octadecabacter arcticus 238</name>
    <dbReference type="NCBI Taxonomy" id="391616"/>
    <lineage>
        <taxon>Bacteria</taxon>
        <taxon>Pseudomonadati</taxon>
        <taxon>Pseudomonadota</taxon>
        <taxon>Alphaproteobacteria</taxon>
        <taxon>Rhodobacterales</taxon>
        <taxon>Roseobacteraceae</taxon>
        <taxon>Octadecabacter</taxon>
    </lineage>
</organism>
<evidence type="ECO:0000256" key="2">
    <source>
        <dbReference type="ARBA" id="ARBA00005914"/>
    </source>
</evidence>
<dbReference type="PANTHER" id="PTHR10464:SF4">
    <property type="entry name" value="UREA TRANSPORTER"/>
    <property type="match status" value="1"/>
</dbReference>
<evidence type="ECO:0000256" key="1">
    <source>
        <dbReference type="ARBA" id="ARBA00004651"/>
    </source>
</evidence>
<evidence type="ECO:0000256" key="5">
    <source>
        <dbReference type="ARBA" id="ARBA00022989"/>
    </source>
</evidence>
<dbReference type="EMBL" id="CP003742">
    <property type="protein sequence ID" value="AGI74572.1"/>
    <property type="molecule type" value="Genomic_DNA"/>
</dbReference>
<dbReference type="eggNOG" id="COG4413">
    <property type="taxonomic scope" value="Bacteria"/>
</dbReference>
<evidence type="ECO:0000313" key="9">
    <source>
        <dbReference type="Proteomes" id="UP000004688"/>
    </source>
</evidence>
<name>M9RQW1_9RHOB</name>
<dbReference type="KEGG" id="oar:OA238_c47330"/>
<keyword evidence="5 7" id="KW-1133">Transmembrane helix</keyword>
<dbReference type="Pfam" id="PF03253">
    <property type="entry name" value="UT"/>
    <property type="match status" value="1"/>
</dbReference>
<dbReference type="HOGENOM" id="CLU_047509_0_0_5"/>
<evidence type="ECO:0000256" key="3">
    <source>
        <dbReference type="ARBA" id="ARBA00022475"/>
    </source>
</evidence>
<sequence length="269" mass="28845">MLQQSVAVGIVFTAGAILNSPTLATFGLIGSAMGALTATVAKFDQQDIRNGLFGFNGALVGFGLGYYYGTQWLLVIFVLLGAVSSTLISQWMRRRGISPYTFPFVVTTWCIMALFLATGWFEIVPCSKTQTDGLQVAHGVSRGFGQVLFQENFVTGFLLIAAVMFKSWFEGVYAIFASVLGMLVAVSMGLPLDAINLGLFGYSGVLCAIALAGKTSADFFSAVGAILLSVLFVWYAIIIGIPALTAPFVFATWVVLLARKVLDRKSPRI</sequence>
<evidence type="ECO:0000256" key="4">
    <source>
        <dbReference type="ARBA" id="ARBA00022692"/>
    </source>
</evidence>
<reference evidence="8 9" key="1">
    <citation type="journal article" date="2013" name="PLoS ONE">
        <title>Poles Apart: Arctic and Antarctic Octadecabacter strains Share High Genome Plasticity and a New Type of Xanthorhodopsin.</title>
        <authorList>
            <person name="Vollmers J."/>
            <person name="Voget S."/>
            <person name="Dietrich S."/>
            <person name="Gollnow K."/>
            <person name="Smits M."/>
            <person name="Meyer K."/>
            <person name="Brinkhoff T."/>
            <person name="Simon M."/>
            <person name="Daniel R."/>
        </authorList>
    </citation>
    <scope>NUCLEOTIDE SEQUENCE [LARGE SCALE GENOMIC DNA]</scope>
    <source>
        <strain evidence="8 9">238</strain>
    </source>
</reference>
<dbReference type="GO" id="GO:0005886">
    <property type="term" value="C:plasma membrane"/>
    <property type="evidence" value="ECO:0007669"/>
    <property type="project" value="UniProtKB-SubCell"/>
</dbReference>
<feature type="transmembrane region" description="Helical" evidence="7">
    <location>
        <begin position="194"/>
        <end position="212"/>
    </location>
</feature>
<accession>M9RQW1</accession>
<comment type="similarity">
    <text evidence="2">Belongs to the urea transporter family.</text>
</comment>
<dbReference type="Proteomes" id="UP000004688">
    <property type="component" value="Chromosome"/>
</dbReference>
<feature type="transmembrane region" description="Helical" evidence="7">
    <location>
        <begin position="172"/>
        <end position="188"/>
    </location>
</feature>
<dbReference type="InterPro" id="IPR029020">
    <property type="entry name" value="Ammonium/urea_transptr"/>
</dbReference>
<dbReference type="InterPro" id="IPR004937">
    <property type="entry name" value="Urea_transporter"/>
</dbReference>
<keyword evidence="4 7" id="KW-0812">Transmembrane</keyword>
<proteinExistence type="inferred from homology"/>
<dbReference type="AlphaFoldDB" id="M9RQW1"/>
<feature type="transmembrane region" description="Helical" evidence="7">
    <location>
        <begin position="6"/>
        <end position="29"/>
    </location>
</feature>
<comment type="subcellular location">
    <subcellularLocation>
        <location evidence="1">Cell membrane</location>
        <topology evidence="1">Multi-pass membrane protein</topology>
    </subcellularLocation>
</comment>
<feature type="transmembrane region" description="Helical" evidence="7">
    <location>
        <begin position="219"/>
        <end position="238"/>
    </location>
</feature>
<evidence type="ECO:0000256" key="6">
    <source>
        <dbReference type="ARBA" id="ARBA00023136"/>
    </source>
</evidence>
<evidence type="ECO:0000256" key="7">
    <source>
        <dbReference type="SAM" id="Phobius"/>
    </source>
</evidence>
<dbReference type="PANTHER" id="PTHR10464">
    <property type="entry name" value="UREA TRANSPORTER"/>
    <property type="match status" value="1"/>
</dbReference>
<gene>
    <name evidence="8" type="ORF">OA238_c47330</name>
</gene>
<keyword evidence="6 7" id="KW-0472">Membrane</keyword>
<keyword evidence="9" id="KW-1185">Reference proteome</keyword>
<protein>
    <submittedName>
        <fullName evidence="8">Putative urea transporter family protein</fullName>
    </submittedName>
</protein>
<dbReference type="STRING" id="391616.OA238_c47330"/>
<keyword evidence="3" id="KW-1003">Cell membrane</keyword>
<feature type="transmembrane region" description="Helical" evidence="7">
    <location>
        <begin position="104"/>
        <end position="123"/>
    </location>
</feature>
<dbReference type="Gene3D" id="1.10.3430.10">
    <property type="entry name" value="Ammonium transporter AmtB like domains"/>
    <property type="match status" value="1"/>
</dbReference>